<dbReference type="EMBL" id="DXAN01000014">
    <property type="protein sequence ID" value="HJA08467.1"/>
    <property type="molecule type" value="Genomic_DNA"/>
</dbReference>
<reference evidence="1" key="2">
    <citation type="submission" date="2021-04" db="EMBL/GenBank/DDBJ databases">
        <authorList>
            <person name="Gilroy R."/>
        </authorList>
    </citation>
    <scope>NUCLEOTIDE SEQUENCE</scope>
    <source>
        <strain evidence="1">CHK186-16707</strain>
    </source>
</reference>
<dbReference type="AlphaFoldDB" id="A0A9D2HC26"/>
<evidence type="ECO:0000313" key="1">
    <source>
        <dbReference type="EMBL" id="HJA08467.1"/>
    </source>
</evidence>
<organism evidence="1 2">
    <name type="scientific">Candidatus Mailhella merdigallinarum</name>
    <dbReference type="NCBI Taxonomy" id="2838658"/>
    <lineage>
        <taxon>Bacteria</taxon>
        <taxon>Pseudomonadati</taxon>
        <taxon>Thermodesulfobacteriota</taxon>
        <taxon>Desulfovibrionia</taxon>
        <taxon>Desulfovibrionales</taxon>
        <taxon>Desulfovibrionaceae</taxon>
        <taxon>Mailhella</taxon>
    </lineage>
</organism>
<proteinExistence type="predicted"/>
<comment type="caution">
    <text evidence="1">The sequence shown here is derived from an EMBL/GenBank/DDBJ whole genome shotgun (WGS) entry which is preliminary data.</text>
</comment>
<gene>
    <name evidence="1" type="ORF">H9962_04665</name>
</gene>
<protein>
    <submittedName>
        <fullName evidence="1">Uncharacterized protein</fullName>
    </submittedName>
</protein>
<evidence type="ECO:0000313" key="2">
    <source>
        <dbReference type="Proteomes" id="UP000824225"/>
    </source>
</evidence>
<sequence>MSTLPFSPSAASVRTPPAWLDALRPDDELAASAYENTPAHLRALLKSAVAFYFHLWGEAPAEETRRVRSSAAGFAWARAESPVSWTLAVLDPAHASPARLLAALLPAVLAGVEPVLIVCPDHPPLPVQSVALELAGLENLYVVPTAARSAGPSLSDLVRELATRGEGRLLLFPTEQSRFALAFRTLRETARALRLRLWQDTPAPRLALLADADEASALADRLRWAHGDAVQEAVSPKARPDRRGFDAWYAVRPDVFEEAATDFPSLLFGPGLEACWLHERLTPAFFRVARHAVRLHP</sequence>
<name>A0A9D2HC26_9BACT</name>
<dbReference type="Proteomes" id="UP000824225">
    <property type="component" value="Unassembled WGS sequence"/>
</dbReference>
<reference evidence="1" key="1">
    <citation type="journal article" date="2021" name="PeerJ">
        <title>Extensive microbial diversity within the chicken gut microbiome revealed by metagenomics and culture.</title>
        <authorList>
            <person name="Gilroy R."/>
            <person name="Ravi A."/>
            <person name="Getino M."/>
            <person name="Pursley I."/>
            <person name="Horton D.L."/>
            <person name="Alikhan N.F."/>
            <person name="Baker D."/>
            <person name="Gharbi K."/>
            <person name="Hall N."/>
            <person name="Watson M."/>
            <person name="Adriaenssens E.M."/>
            <person name="Foster-Nyarko E."/>
            <person name="Jarju S."/>
            <person name="Secka A."/>
            <person name="Antonio M."/>
            <person name="Oren A."/>
            <person name="Chaudhuri R.R."/>
            <person name="La Ragione R."/>
            <person name="Hildebrand F."/>
            <person name="Pallen M.J."/>
        </authorList>
    </citation>
    <scope>NUCLEOTIDE SEQUENCE</scope>
    <source>
        <strain evidence="1">CHK186-16707</strain>
    </source>
</reference>
<accession>A0A9D2HC26</accession>